<dbReference type="GO" id="GO:0020037">
    <property type="term" value="F:heme binding"/>
    <property type="evidence" value="ECO:0007669"/>
    <property type="project" value="InterPro"/>
</dbReference>
<dbReference type="AlphaFoldDB" id="A0AAD4X9I2"/>
<evidence type="ECO:0000313" key="13">
    <source>
        <dbReference type="EMBL" id="KAI3871219.1"/>
    </source>
</evidence>
<dbReference type="EMBL" id="JAJJMB010013076">
    <property type="protein sequence ID" value="KAI3871219.1"/>
    <property type="molecule type" value="Genomic_DNA"/>
</dbReference>
<keyword evidence="9 11" id="KW-0503">Monooxygenase</keyword>
<keyword evidence="14" id="KW-1185">Reference proteome</keyword>
<dbReference type="SUPFAM" id="SSF48264">
    <property type="entry name" value="Cytochrome P450"/>
    <property type="match status" value="1"/>
</dbReference>
<dbReference type="GO" id="GO:0005506">
    <property type="term" value="F:iron ion binding"/>
    <property type="evidence" value="ECO:0007669"/>
    <property type="project" value="InterPro"/>
</dbReference>
<dbReference type="GO" id="GO:0016020">
    <property type="term" value="C:membrane"/>
    <property type="evidence" value="ECO:0007669"/>
    <property type="project" value="UniProtKB-SubCell"/>
</dbReference>
<keyword evidence="7 11" id="KW-0560">Oxidoreductase</keyword>
<keyword evidence="8 11" id="KW-0408">Iron</keyword>
<keyword evidence="10 12" id="KW-0472">Membrane</keyword>
<comment type="similarity">
    <text evidence="2 11">Belongs to the cytochrome P450 family.</text>
</comment>
<dbReference type="InterPro" id="IPR001128">
    <property type="entry name" value="Cyt_P450"/>
</dbReference>
<protein>
    <recommendedName>
        <fullName evidence="15">Cytochrome P450</fullName>
    </recommendedName>
</protein>
<dbReference type="InterPro" id="IPR050665">
    <property type="entry name" value="Cytochrome_P450_Monooxygen"/>
</dbReference>
<evidence type="ECO:0000256" key="8">
    <source>
        <dbReference type="ARBA" id="ARBA00023004"/>
    </source>
</evidence>
<keyword evidence="6 12" id="KW-1133">Transmembrane helix</keyword>
<dbReference type="PROSITE" id="PS00086">
    <property type="entry name" value="CYTOCHROME_P450"/>
    <property type="match status" value="1"/>
</dbReference>
<evidence type="ECO:0000256" key="3">
    <source>
        <dbReference type="ARBA" id="ARBA00022617"/>
    </source>
</evidence>
<dbReference type="Gene3D" id="1.10.630.10">
    <property type="entry name" value="Cytochrome P450"/>
    <property type="match status" value="2"/>
</dbReference>
<sequence length="463" mass="53548">MEILSLIVMISLVMLLWYGFRAFYSLWWKPKKLEKQLTQQGIKGSSYKFYHGDMKESHQLTMEALNKPMNLNHHIAPCVVPFTWKTVQTYGKVSFHWNGSTPRLIILNTEMMKDVMTEKNGHIQKPPVECFNPLFADLPKGITNLEGEKWLKHRKIIKPAFHLEKLKLIARWKNLADPTKGSCELDIWPEMQTLTSDIISRTAFGSNYQEGEKLFELQNEQIALFIEASQSIYIPGFRYIPTKKNLRRKQLVKEINGISRRFISKREELMKTDPSSSNDLLGLQLQSNNTENSDRLTIDEVIDECKVFYLVAQETTRSLVTFTMIVLAMHPNWQEKAREEVEQLCGNNIPDFDAINRLKIMEMILNEVMRLYPPGPELYQQESFLQFAEGVSKASKDKLAYFPFSRGHKVCLGQNFALIEAKMAVTMILQNFPFQLSPSYTHAPYVVLDLAPQHGAQIILHQL</sequence>
<proteinExistence type="inferred from homology"/>
<reference evidence="13" key="1">
    <citation type="submission" date="2022-04" db="EMBL/GenBank/DDBJ databases">
        <title>A functionally conserved STORR gene fusion in Papaver species that diverged 16.8 million years ago.</title>
        <authorList>
            <person name="Catania T."/>
        </authorList>
    </citation>
    <scope>NUCLEOTIDE SEQUENCE</scope>
    <source>
        <strain evidence="13">S-188037</strain>
    </source>
</reference>
<evidence type="ECO:0008006" key="15">
    <source>
        <dbReference type="Google" id="ProtNLM"/>
    </source>
</evidence>
<comment type="subcellular location">
    <subcellularLocation>
        <location evidence="1">Membrane</location>
    </subcellularLocation>
</comment>
<dbReference type="Proteomes" id="UP001202328">
    <property type="component" value="Unassembled WGS sequence"/>
</dbReference>
<evidence type="ECO:0000256" key="5">
    <source>
        <dbReference type="ARBA" id="ARBA00022723"/>
    </source>
</evidence>
<dbReference type="InterPro" id="IPR002401">
    <property type="entry name" value="Cyt_P450_E_grp-I"/>
</dbReference>
<dbReference type="InterPro" id="IPR036396">
    <property type="entry name" value="Cyt_P450_sf"/>
</dbReference>
<evidence type="ECO:0000256" key="10">
    <source>
        <dbReference type="ARBA" id="ARBA00023136"/>
    </source>
</evidence>
<dbReference type="PANTHER" id="PTHR24282">
    <property type="entry name" value="CYTOCHROME P450 FAMILY MEMBER"/>
    <property type="match status" value="1"/>
</dbReference>
<name>A0AAD4X9I2_9MAGN</name>
<evidence type="ECO:0000256" key="1">
    <source>
        <dbReference type="ARBA" id="ARBA00004370"/>
    </source>
</evidence>
<gene>
    <name evidence="13" type="ORF">MKW98_015119</name>
</gene>
<dbReference type="PRINTS" id="PR00463">
    <property type="entry name" value="EP450I"/>
</dbReference>
<keyword evidence="4 12" id="KW-0812">Transmembrane</keyword>
<dbReference type="Pfam" id="PF00067">
    <property type="entry name" value="p450"/>
    <property type="match status" value="1"/>
</dbReference>
<evidence type="ECO:0000256" key="7">
    <source>
        <dbReference type="ARBA" id="ARBA00023002"/>
    </source>
</evidence>
<evidence type="ECO:0000256" key="6">
    <source>
        <dbReference type="ARBA" id="ARBA00022989"/>
    </source>
</evidence>
<evidence type="ECO:0000256" key="9">
    <source>
        <dbReference type="ARBA" id="ARBA00023033"/>
    </source>
</evidence>
<evidence type="ECO:0000256" key="11">
    <source>
        <dbReference type="RuleBase" id="RU000461"/>
    </source>
</evidence>
<evidence type="ECO:0000256" key="4">
    <source>
        <dbReference type="ARBA" id="ARBA00022692"/>
    </source>
</evidence>
<dbReference type="GO" id="GO:0004497">
    <property type="term" value="F:monooxygenase activity"/>
    <property type="evidence" value="ECO:0007669"/>
    <property type="project" value="UniProtKB-KW"/>
</dbReference>
<keyword evidence="3 11" id="KW-0349">Heme</keyword>
<evidence type="ECO:0000256" key="12">
    <source>
        <dbReference type="SAM" id="Phobius"/>
    </source>
</evidence>
<comment type="caution">
    <text evidence="13">The sequence shown here is derived from an EMBL/GenBank/DDBJ whole genome shotgun (WGS) entry which is preliminary data.</text>
</comment>
<evidence type="ECO:0000313" key="14">
    <source>
        <dbReference type="Proteomes" id="UP001202328"/>
    </source>
</evidence>
<dbReference type="PANTHER" id="PTHR24282:SF94">
    <property type="entry name" value="CYTOCHROME P450 72C1"/>
    <property type="match status" value="1"/>
</dbReference>
<keyword evidence="5 11" id="KW-0479">Metal-binding</keyword>
<dbReference type="InterPro" id="IPR017972">
    <property type="entry name" value="Cyt_P450_CS"/>
</dbReference>
<organism evidence="13 14">
    <name type="scientific">Papaver atlanticum</name>
    <dbReference type="NCBI Taxonomy" id="357466"/>
    <lineage>
        <taxon>Eukaryota</taxon>
        <taxon>Viridiplantae</taxon>
        <taxon>Streptophyta</taxon>
        <taxon>Embryophyta</taxon>
        <taxon>Tracheophyta</taxon>
        <taxon>Spermatophyta</taxon>
        <taxon>Magnoliopsida</taxon>
        <taxon>Ranunculales</taxon>
        <taxon>Papaveraceae</taxon>
        <taxon>Papaveroideae</taxon>
        <taxon>Papaver</taxon>
    </lineage>
</organism>
<dbReference type="GO" id="GO:0033075">
    <property type="term" value="P:isoquinoline alkaloid biosynthetic process"/>
    <property type="evidence" value="ECO:0007669"/>
    <property type="project" value="UniProtKB-ARBA"/>
</dbReference>
<dbReference type="GO" id="GO:0016705">
    <property type="term" value="F:oxidoreductase activity, acting on paired donors, with incorporation or reduction of molecular oxygen"/>
    <property type="evidence" value="ECO:0007669"/>
    <property type="project" value="InterPro"/>
</dbReference>
<accession>A0AAD4X9I2</accession>
<evidence type="ECO:0000256" key="2">
    <source>
        <dbReference type="ARBA" id="ARBA00010617"/>
    </source>
</evidence>
<feature type="transmembrane region" description="Helical" evidence="12">
    <location>
        <begin position="6"/>
        <end position="27"/>
    </location>
</feature>